<evidence type="ECO:0000256" key="1">
    <source>
        <dbReference type="ARBA" id="ARBA00022670"/>
    </source>
</evidence>
<dbReference type="Gene3D" id="3.40.50.1820">
    <property type="entry name" value="alpha/beta hydrolase"/>
    <property type="match status" value="1"/>
</dbReference>
<dbReference type="Proteomes" id="UP000184512">
    <property type="component" value="Unassembled WGS sequence"/>
</dbReference>
<evidence type="ECO:0000259" key="5">
    <source>
        <dbReference type="Pfam" id="PF02897"/>
    </source>
</evidence>
<evidence type="ECO:0000256" key="3">
    <source>
        <dbReference type="ARBA" id="ARBA00022825"/>
    </source>
</evidence>
<dbReference type="GO" id="GO:0005829">
    <property type="term" value="C:cytosol"/>
    <property type="evidence" value="ECO:0007669"/>
    <property type="project" value="TreeGrafter"/>
</dbReference>
<dbReference type="Pfam" id="PF02897">
    <property type="entry name" value="Peptidase_S9_N"/>
    <property type="match status" value="1"/>
</dbReference>
<gene>
    <name evidence="6" type="ORF">SAMN02745244_00160</name>
</gene>
<dbReference type="SUPFAM" id="SSF53474">
    <property type="entry name" value="alpha/beta-Hydrolases"/>
    <property type="match status" value="1"/>
</dbReference>
<dbReference type="Pfam" id="PF00326">
    <property type="entry name" value="Peptidase_S9"/>
    <property type="match status" value="1"/>
</dbReference>
<dbReference type="PANTHER" id="PTHR42881:SF13">
    <property type="entry name" value="PROLYL ENDOPEPTIDASE"/>
    <property type="match status" value="1"/>
</dbReference>
<dbReference type="GO" id="GO:0006508">
    <property type="term" value="P:proteolysis"/>
    <property type="evidence" value="ECO:0007669"/>
    <property type="project" value="UniProtKB-KW"/>
</dbReference>
<evidence type="ECO:0000259" key="4">
    <source>
        <dbReference type="Pfam" id="PF00326"/>
    </source>
</evidence>
<feature type="domain" description="Peptidase S9 prolyl oligopeptidase catalytic" evidence="4">
    <location>
        <begin position="475"/>
        <end position="677"/>
    </location>
</feature>
<dbReference type="InterPro" id="IPR029058">
    <property type="entry name" value="AB_hydrolase_fold"/>
</dbReference>
<dbReference type="PANTHER" id="PTHR42881">
    <property type="entry name" value="PROLYL ENDOPEPTIDASE"/>
    <property type="match status" value="1"/>
</dbReference>
<keyword evidence="2" id="KW-0378">Hydrolase</keyword>
<dbReference type="GO" id="GO:0070012">
    <property type="term" value="F:oligopeptidase activity"/>
    <property type="evidence" value="ECO:0007669"/>
    <property type="project" value="TreeGrafter"/>
</dbReference>
<dbReference type="STRING" id="1123357.SAMN02745244_00160"/>
<name>A0A1M6ADY2_9ACTN</name>
<dbReference type="EMBL" id="FQZG01000004">
    <property type="protein sequence ID" value="SHI34611.1"/>
    <property type="molecule type" value="Genomic_DNA"/>
</dbReference>
<dbReference type="InterPro" id="IPR001375">
    <property type="entry name" value="Peptidase_S9_cat"/>
</dbReference>
<proteinExistence type="predicted"/>
<evidence type="ECO:0000313" key="7">
    <source>
        <dbReference type="Proteomes" id="UP000184512"/>
    </source>
</evidence>
<evidence type="ECO:0000313" key="6">
    <source>
        <dbReference type="EMBL" id="SHI34611.1"/>
    </source>
</evidence>
<dbReference type="AlphaFoldDB" id="A0A1M6ADY2"/>
<feature type="domain" description="Peptidase S9A N-terminal" evidence="5">
    <location>
        <begin position="5"/>
        <end position="398"/>
    </location>
</feature>
<reference evidence="6 7" key="1">
    <citation type="submission" date="2016-11" db="EMBL/GenBank/DDBJ databases">
        <authorList>
            <person name="Jaros S."/>
            <person name="Januszkiewicz K."/>
            <person name="Wedrychowicz H."/>
        </authorList>
    </citation>
    <scope>NUCLEOTIDE SEQUENCE [LARGE SCALE GENOMIC DNA]</scope>
    <source>
        <strain evidence="6 7">DSM 12906</strain>
    </source>
</reference>
<dbReference type="GO" id="GO:0004252">
    <property type="term" value="F:serine-type endopeptidase activity"/>
    <property type="evidence" value="ECO:0007669"/>
    <property type="project" value="InterPro"/>
</dbReference>
<dbReference type="PRINTS" id="PR00862">
    <property type="entry name" value="PROLIGOPTASE"/>
</dbReference>
<keyword evidence="1" id="KW-0645">Protease</keyword>
<accession>A0A1M6ADY2</accession>
<protein>
    <submittedName>
        <fullName evidence="6">Prolyl oligopeptidase</fullName>
    </submittedName>
</protein>
<dbReference type="InterPro" id="IPR023302">
    <property type="entry name" value="Pept_S9A_N"/>
</dbReference>
<keyword evidence="3" id="KW-0720">Serine protease</keyword>
<dbReference type="OrthoDB" id="9801421at2"/>
<dbReference type="Gene3D" id="2.130.10.120">
    <property type="entry name" value="Prolyl oligopeptidase, N-terminal domain"/>
    <property type="match status" value="1"/>
</dbReference>
<dbReference type="SUPFAM" id="SSF50993">
    <property type="entry name" value="Peptidase/esterase 'gauge' domain"/>
    <property type="match status" value="1"/>
</dbReference>
<keyword evidence="7" id="KW-1185">Reference proteome</keyword>
<dbReference type="InterPro" id="IPR002470">
    <property type="entry name" value="Peptidase_S9A"/>
</dbReference>
<evidence type="ECO:0000256" key="2">
    <source>
        <dbReference type="ARBA" id="ARBA00022801"/>
    </source>
</evidence>
<dbReference type="RefSeq" id="WP_073185497.1">
    <property type="nucleotide sequence ID" value="NZ_FQZG01000004.1"/>
</dbReference>
<sequence length="677" mass="75082">MDERDEYLWLEDVEGEAALDWVRARNAESEAQLADTVEFARLEAELLAIYDSDRQLPMIGKHGKWYYNFWRDADHPRGIWRRTTLDEYRLAEPTWQTVLDLDALNEAEGENWVWHGAEFLRPEAPRVLVALSRGGADADVTREFDVEACAFVEDGFVRPESKGSLTWRDQDSVFLVADLGPGTVNRAGYARTARIWRRGTPMSEATVVFEGPEDNAGYGIFAGRDRTPGFIRDLLVHYLDSRDAVLYIGDAADRLVRVDVPDSAVKHVHREWLVVELRDEWSVGDQTHPAGSLLVTDLDDFLAGGRDLAVLFTPTETSALAEVTFTRNHMLLNVLTDVVSSLTVATHVDGDWQTRPLDGVPELGTLHAGAVDDETSDEIWLVVTDYLTPTSLLLSDLSGDDPPELIKAEPAAFDATGLSARQRFATSDDGTRVPYFLIGPADLEPDGSHPTLLYGYGGFEISLTPAYAAAVGKGWLERGGVYAVANIRGGGEYGPRWHQAALRENRHRAYEDFEAVARDLIDTGITSPTHLAIRGGSNGGLLTGNMLVRTPELFGAVVIQVPLLDMRRYTHLLAGASWMGEYGDPDVESDWKFIRTFSPYHLIDAARGYPPTLLLTSTRDDRVHPGHARKMMAALAEAGKEVSYFENIEGGHGGAADNRQRAHMDAIWLGFLWRHLG</sequence>
<organism evidence="6 7">
    <name type="scientific">Tessaracoccus bendigoensis DSM 12906</name>
    <dbReference type="NCBI Taxonomy" id="1123357"/>
    <lineage>
        <taxon>Bacteria</taxon>
        <taxon>Bacillati</taxon>
        <taxon>Actinomycetota</taxon>
        <taxon>Actinomycetes</taxon>
        <taxon>Propionibacteriales</taxon>
        <taxon>Propionibacteriaceae</taxon>
        <taxon>Tessaracoccus</taxon>
    </lineage>
</organism>
<dbReference type="InterPro" id="IPR051167">
    <property type="entry name" value="Prolyl_oligopep/macrocyclase"/>
</dbReference>